<proteinExistence type="predicted"/>
<reference evidence="1" key="2">
    <citation type="submission" date="2023-04" db="EMBL/GenBank/DDBJ databases">
        <authorList>
            <person name="Bruccoleri R.E."/>
            <person name="Oakeley E.J."/>
            <person name="Faust A.-M."/>
            <person name="Dessus-Babus S."/>
            <person name="Altorfer M."/>
            <person name="Burckhardt D."/>
            <person name="Oertli M."/>
            <person name="Naumann U."/>
            <person name="Petersen F."/>
            <person name="Wong J."/>
        </authorList>
    </citation>
    <scope>NUCLEOTIDE SEQUENCE</scope>
    <source>
        <strain evidence="1">GSM-AAB239-AS_SAM_17_03QT</strain>
        <tissue evidence="1">Leaf</tissue>
    </source>
</reference>
<keyword evidence="2" id="KW-1185">Reference proteome</keyword>
<dbReference type="Proteomes" id="UP001140949">
    <property type="component" value="Unassembled WGS sequence"/>
</dbReference>
<dbReference type="AlphaFoldDB" id="A0AAX6F8Q6"/>
<accession>A0AAX6F8Q6</accession>
<sequence>MEIELFKFFSSNSRPRNPNPNFFQFRLWRQLPPPGGWVFSLATSTADIDEEPYGSHHFVMLGGNTSSATTAKSFPVDGYRRSRKFRWLSLDPRRHNHQQ</sequence>
<gene>
    <name evidence="1" type="ORF">M6B38_148840</name>
</gene>
<organism evidence="1 2">
    <name type="scientific">Iris pallida</name>
    <name type="common">Sweet iris</name>
    <dbReference type="NCBI Taxonomy" id="29817"/>
    <lineage>
        <taxon>Eukaryota</taxon>
        <taxon>Viridiplantae</taxon>
        <taxon>Streptophyta</taxon>
        <taxon>Embryophyta</taxon>
        <taxon>Tracheophyta</taxon>
        <taxon>Spermatophyta</taxon>
        <taxon>Magnoliopsida</taxon>
        <taxon>Liliopsida</taxon>
        <taxon>Asparagales</taxon>
        <taxon>Iridaceae</taxon>
        <taxon>Iridoideae</taxon>
        <taxon>Irideae</taxon>
        <taxon>Iris</taxon>
    </lineage>
</organism>
<evidence type="ECO:0000313" key="2">
    <source>
        <dbReference type="Proteomes" id="UP001140949"/>
    </source>
</evidence>
<protein>
    <submittedName>
        <fullName evidence="1">Uncharacterized protein</fullName>
    </submittedName>
</protein>
<dbReference type="EMBL" id="JANAVB010031214">
    <property type="protein sequence ID" value="KAJ6812391.1"/>
    <property type="molecule type" value="Genomic_DNA"/>
</dbReference>
<comment type="caution">
    <text evidence="1">The sequence shown here is derived from an EMBL/GenBank/DDBJ whole genome shotgun (WGS) entry which is preliminary data.</text>
</comment>
<name>A0AAX6F8Q6_IRIPA</name>
<evidence type="ECO:0000313" key="1">
    <source>
        <dbReference type="EMBL" id="KAJ6812391.1"/>
    </source>
</evidence>
<reference evidence="1" key="1">
    <citation type="journal article" date="2023" name="GigaByte">
        <title>Genome assembly of the bearded iris, Iris pallida Lam.</title>
        <authorList>
            <person name="Bruccoleri R.E."/>
            <person name="Oakeley E.J."/>
            <person name="Faust A.M.E."/>
            <person name="Altorfer M."/>
            <person name="Dessus-Babus S."/>
            <person name="Burckhardt D."/>
            <person name="Oertli M."/>
            <person name="Naumann U."/>
            <person name="Petersen F."/>
            <person name="Wong J."/>
        </authorList>
    </citation>
    <scope>NUCLEOTIDE SEQUENCE</scope>
    <source>
        <strain evidence="1">GSM-AAB239-AS_SAM_17_03QT</strain>
    </source>
</reference>